<protein>
    <submittedName>
        <fullName evidence="1">Uncharacterized protein</fullName>
    </submittedName>
</protein>
<name>A0AA95I9T8_9BACL</name>
<dbReference type="AlphaFoldDB" id="A0AA95I9T8"/>
<evidence type="ECO:0000313" key="2">
    <source>
        <dbReference type="Proteomes" id="UP001177943"/>
    </source>
</evidence>
<sequence length="117" mass="12705">MTAGIGSVEASKLRLIDSIARSQTAMARILDSLADVTDHSAETARRLAHNIQVLARYQQAIAQTVCGITLHQVNYGTPSMPWIMDSCYPANIAARGVREDLIHVNDQDPAKAPYETG</sequence>
<dbReference type="Proteomes" id="UP001177943">
    <property type="component" value="Chromosome"/>
</dbReference>
<dbReference type="KEGG" id="pwn:QNH46_06830"/>
<reference evidence="1" key="1">
    <citation type="submission" date="2023-05" db="EMBL/GenBank/DDBJ databases">
        <title>Comparative genomics of Bacillaceae isolates and their secondary metabolite potential.</title>
        <authorList>
            <person name="Song L."/>
            <person name="Nielsen L.J."/>
            <person name="Mohite O."/>
            <person name="Xu X."/>
            <person name="Weber T."/>
            <person name="Kovacs A.T."/>
        </authorList>
    </citation>
    <scope>NUCLEOTIDE SEQUENCE</scope>
    <source>
        <strain evidence="1">B2_4</strain>
    </source>
</reference>
<organism evidence="1 2">
    <name type="scientific">Paenibacillus woosongensis</name>
    <dbReference type="NCBI Taxonomy" id="307580"/>
    <lineage>
        <taxon>Bacteria</taxon>
        <taxon>Bacillati</taxon>
        <taxon>Bacillota</taxon>
        <taxon>Bacilli</taxon>
        <taxon>Bacillales</taxon>
        <taxon>Paenibacillaceae</taxon>
        <taxon>Paenibacillus</taxon>
    </lineage>
</organism>
<dbReference type="RefSeq" id="WP_283927447.1">
    <property type="nucleotide sequence ID" value="NZ_CP126084.1"/>
</dbReference>
<evidence type="ECO:0000313" key="1">
    <source>
        <dbReference type="EMBL" id="WHX50368.1"/>
    </source>
</evidence>
<dbReference type="EMBL" id="CP126084">
    <property type="protein sequence ID" value="WHX50368.1"/>
    <property type="molecule type" value="Genomic_DNA"/>
</dbReference>
<gene>
    <name evidence="1" type="ORF">QNH46_06830</name>
</gene>
<proteinExistence type="predicted"/>
<accession>A0AA95I9T8</accession>